<comment type="caution">
    <text evidence="1">The sequence shown here is derived from an EMBL/GenBank/DDBJ whole genome shotgun (WGS) entry which is preliminary data.</text>
</comment>
<evidence type="ECO:0000313" key="2">
    <source>
        <dbReference type="Proteomes" id="UP000529417"/>
    </source>
</evidence>
<sequence>MDRDRHTRRGKWSEAGVPKKGWTCVAVEDLEEPSQLCEMCDSAEIRYAHIMEHPNYPGSLQVGCVCAEHMEEDYKRPRERETRLRNSARRRAAWPSRKWRISRQGNPYINTDGFNLTVYREGVGWSVRVLRRASGAVQVGRKAYSTENDAKLAAFNALLWAKDHLLF</sequence>
<protein>
    <submittedName>
        <fullName evidence="1">Uncharacterized protein</fullName>
    </submittedName>
</protein>
<accession>A0A7Z0KZX1</accession>
<gene>
    <name evidence="1" type="ORF">HUK65_17930</name>
</gene>
<name>A0A7Z0KZX1_9RHOB</name>
<dbReference type="Proteomes" id="UP000529417">
    <property type="component" value="Unassembled WGS sequence"/>
</dbReference>
<dbReference type="EMBL" id="JACBXS010000084">
    <property type="protein sequence ID" value="NYS26839.1"/>
    <property type="molecule type" value="Genomic_DNA"/>
</dbReference>
<dbReference type="RefSeq" id="WP_179907630.1">
    <property type="nucleotide sequence ID" value="NZ_JACBXS010000084.1"/>
</dbReference>
<reference evidence="1 2" key="1">
    <citation type="journal article" date="2000" name="Arch. Microbiol.">
        <title>Rhodobaca bogoriensis gen. nov. and sp. nov., an alkaliphilic purple nonsulfur bacterium from African Rift Valley soda lakes.</title>
        <authorList>
            <person name="Milford A.D."/>
            <person name="Achenbach L.A."/>
            <person name="Jung D.O."/>
            <person name="Madigan M.T."/>
        </authorList>
    </citation>
    <scope>NUCLEOTIDE SEQUENCE [LARGE SCALE GENOMIC DNA]</scope>
    <source>
        <strain evidence="1 2">2376</strain>
    </source>
</reference>
<evidence type="ECO:0000313" key="1">
    <source>
        <dbReference type="EMBL" id="NYS26839.1"/>
    </source>
</evidence>
<keyword evidence="2" id="KW-1185">Reference proteome</keyword>
<dbReference type="AlphaFoldDB" id="A0A7Z0KZX1"/>
<proteinExistence type="predicted"/>
<organism evidence="1 2">
    <name type="scientific">Rhabdonatronobacter sediminivivens</name>
    <dbReference type="NCBI Taxonomy" id="2743469"/>
    <lineage>
        <taxon>Bacteria</taxon>
        <taxon>Pseudomonadati</taxon>
        <taxon>Pseudomonadota</taxon>
        <taxon>Alphaproteobacteria</taxon>
        <taxon>Rhodobacterales</taxon>
        <taxon>Paracoccaceae</taxon>
        <taxon>Rhabdonatronobacter</taxon>
    </lineage>
</organism>